<dbReference type="Pfam" id="PF16655">
    <property type="entry name" value="PhoD_N"/>
    <property type="match status" value="1"/>
</dbReference>
<comment type="caution">
    <text evidence="3">The sequence shown here is derived from an EMBL/GenBank/DDBJ whole genome shotgun (WGS) entry which is preliminary data.</text>
</comment>
<name>A0AAE4BS47_9BACT</name>
<dbReference type="InterPro" id="IPR038607">
    <property type="entry name" value="PhoD-like_sf"/>
</dbReference>
<evidence type="ECO:0000259" key="1">
    <source>
        <dbReference type="Pfam" id="PF09423"/>
    </source>
</evidence>
<dbReference type="PANTHER" id="PTHR43606">
    <property type="entry name" value="PHOSPHATASE, PUTATIVE (AFU_ORTHOLOGUE AFUA_6G08710)-RELATED"/>
    <property type="match status" value="1"/>
</dbReference>
<dbReference type="Gene3D" id="3.60.21.70">
    <property type="entry name" value="PhoD-like phosphatase"/>
    <property type="match status" value="1"/>
</dbReference>
<reference evidence="3" key="1">
    <citation type="submission" date="2023-07" db="EMBL/GenBank/DDBJ databases">
        <title>Genomic Encyclopedia of Type Strains, Phase IV (KMG-IV): sequencing the most valuable type-strain genomes for metagenomic binning, comparative biology and taxonomic classification.</title>
        <authorList>
            <person name="Goeker M."/>
        </authorList>
    </citation>
    <scope>NUCLEOTIDE SEQUENCE</scope>
    <source>
        <strain evidence="3">DSM 26174</strain>
    </source>
</reference>
<dbReference type="InterPro" id="IPR018946">
    <property type="entry name" value="PhoD-like_MPP"/>
</dbReference>
<dbReference type="InterPro" id="IPR029052">
    <property type="entry name" value="Metallo-depent_PP-like"/>
</dbReference>
<dbReference type="RefSeq" id="WP_309939037.1">
    <property type="nucleotide sequence ID" value="NZ_AP025305.1"/>
</dbReference>
<dbReference type="InterPro" id="IPR052900">
    <property type="entry name" value="Phospholipid_Metab_Enz"/>
</dbReference>
<dbReference type="InterPro" id="IPR032093">
    <property type="entry name" value="PhoD_N"/>
</dbReference>
<dbReference type="Pfam" id="PF09423">
    <property type="entry name" value="PhoD"/>
    <property type="match status" value="1"/>
</dbReference>
<sequence length="569" mass="63683">MQRRKFLNKALLASGGMILPLNLVSCKSDEENQQSPRIEVESFQQKNFEHGVASFDPTLDGVIIWTRYNGESGSELIAEIASDAGFENIIRTKKAIVDSANDNTLSIEVRDLDSGLKLYYRFSCVKDQAVSRVGNTLTFAQDISSIKMAVCSCSNYPAGYFNVYKEIAESDADLVVHLGDYIYEHGAGGYGSGDFTKVSGRDVKPSTEIISLDDYRTRYKQYRGDEDLMLAHQNKPFICVWDDHEITDNTYKNGAVNHNEGEGDFNERKMNAIKAYSEYLPKLNVDQGSERIYRHLEIGGLVDLLMLDTRVYGRDKQLDYADYFTDTGLDVAKFMADLTDQNRTILGVEQRQWLIEKSTTSQATWQVLGQQVLMGKMVLPVELLLLTNQVASGNSDEEAFIRLQTLIGELVAIKMRIEANDPTLTDHEKARVTNALPYNLDAWDGYPVEREMVLKAFQGKRLIVLAGDTHNAWNNDLTDGEGNLIGQELATASVTSPGLEKYLNLDSQSAPAFEQAFQVLISDLKYLNAKDRGYLAVVFDNNSANVEWIYIDAIESKSYNASKGHSVVV</sequence>
<dbReference type="EMBL" id="JAVDQD010000002">
    <property type="protein sequence ID" value="MDR6239381.1"/>
    <property type="molecule type" value="Genomic_DNA"/>
</dbReference>
<dbReference type="Gene3D" id="2.60.40.380">
    <property type="entry name" value="Purple acid phosphatase-like, N-terminal"/>
    <property type="match status" value="1"/>
</dbReference>
<dbReference type="AlphaFoldDB" id="A0AAE4BS47"/>
<evidence type="ECO:0000259" key="2">
    <source>
        <dbReference type="Pfam" id="PF16655"/>
    </source>
</evidence>
<organism evidence="3 4">
    <name type="scientific">Aureibacter tunicatorum</name>
    <dbReference type="NCBI Taxonomy" id="866807"/>
    <lineage>
        <taxon>Bacteria</taxon>
        <taxon>Pseudomonadati</taxon>
        <taxon>Bacteroidota</taxon>
        <taxon>Cytophagia</taxon>
        <taxon>Cytophagales</taxon>
        <taxon>Persicobacteraceae</taxon>
        <taxon>Aureibacter</taxon>
    </lineage>
</organism>
<keyword evidence="4" id="KW-1185">Reference proteome</keyword>
<feature type="domain" description="Phospholipase D N-terminal" evidence="2">
    <location>
        <begin position="50"/>
        <end position="138"/>
    </location>
</feature>
<dbReference type="GO" id="GO:0004035">
    <property type="term" value="F:alkaline phosphatase activity"/>
    <property type="evidence" value="ECO:0007669"/>
    <property type="project" value="UniProtKB-EC"/>
</dbReference>
<dbReference type="PANTHER" id="PTHR43606:SF2">
    <property type="entry name" value="ALKALINE PHOSPHATASE FAMILY PROTEIN (AFU_ORTHOLOGUE AFUA_5G03860)"/>
    <property type="match status" value="1"/>
</dbReference>
<evidence type="ECO:0000313" key="4">
    <source>
        <dbReference type="Proteomes" id="UP001185092"/>
    </source>
</evidence>
<protein>
    <submittedName>
        <fullName evidence="3">Alkaline phosphatase D</fullName>
        <ecNumber evidence="3">3.1.3.1</ecNumber>
    </submittedName>
</protein>
<keyword evidence="3" id="KW-0378">Hydrolase</keyword>
<feature type="domain" description="PhoD-like phosphatase metallophosphatase" evidence="1">
    <location>
        <begin position="148"/>
        <end position="548"/>
    </location>
</feature>
<dbReference type="Proteomes" id="UP001185092">
    <property type="component" value="Unassembled WGS sequence"/>
</dbReference>
<dbReference type="EC" id="3.1.3.1" evidence="3"/>
<dbReference type="CDD" id="cd07389">
    <property type="entry name" value="MPP_PhoD"/>
    <property type="match status" value="1"/>
</dbReference>
<gene>
    <name evidence="3" type="ORF">HNQ88_002418</name>
</gene>
<dbReference type="SUPFAM" id="SSF56300">
    <property type="entry name" value="Metallo-dependent phosphatases"/>
    <property type="match status" value="1"/>
</dbReference>
<proteinExistence type="predicted"/>
<accession>A0AAE4BS47</accession>
<evidence type="ECO:0000313" key="3">
    <source>
        <dbReference type="EMBL" id="MDR6239381.1"/>
    </source>
</evidence>